<evidence type="ECO:0000256" key="2">
    <source>
        <dbReference type="ARBA" id="ARBA00023015"/>
    </source>
</evidence>
<protein>
    <submittedName>
        <fullName evidence="6">LysR family transcriptional regulator</fullName>
    </submittedName>
</protein>
<evidence type="ECO:0000256" key="3">
    <source>
        <dbReference type="ARBA" id="ARBA00023125"/>
    </source>
</evidence>
<dbReference type="Pfam" id="PF00126">
    <property type="entry name" value="HTH_1"/>
    <property type="match status" value="1"/>
</dbReference>
<dbReference type="CDD" id="cd08422">
    <property type="entry name" value="PBP2_CrgA_like"/>
    <property type="match status" value="1"/>
</dbReference>
<dbReference type="RefSeq" id="WP_371729726.1">
    <property type="nucleotide sequence ID" value="NZ_JBGOOT010000002.1"/>
</dbReference>
<dbReference type="Proteomes" id="UP001569153">
    <property type="component" value="Unassembled WGS sequence"/>
</dbReference>
<name>A0ABV4M2R4_9VIBR</name>
<evidence type="ECO:0000313" key="7">
    <source>
        <dbReference type="Proteomes" id="UP001569153"/>
    </source>
</evidence>
<dbReference type="PANTHER" id="PTHR30537">
    <property type="entry name" value="HTH-TYPE TRANSCRIPTIONAL REGULATOR"/>
    <property type="match status" value="1"/>
</dbReference>
<gene>
    <name evidence="6" type="ORF">ACED38_03855</name>
</gene>
<dbReference type="Gene3D" id="1.10.10.10">
    <property type="entry name" value="Winged helix-like DNA-binding domain superfamily/Winged helix DNA-binding domain"/>
    <property type="match status" value="1"/>
</dbReference>
<dbReference type="SUPFAM" id="SSF53850">
    <property type="entry name" value="Periplasmic binding protein-like II"/>
    <property type="match status" value="1"/>
</dbReference>
<dbReference type="InterPro" id="IPR036390">
    <property type="entry name" value="WH_DNA-bd_sf"/>
</dbReference>
<dbReference type="InterPro" id="IPR000847">
    <property type="entry name" value="LysR_HTH_N"/>
</dbReference>
<evidence type="ECO:0000313" key="6">
    <source>
        <dbReference type="EMBL" id="MEZ8194018.1"/>
    </source>
</evidence>
<dbReference type="Gene3D" id="3.40.190.290">
    <property type="match status" value="1"/>
</dbReference>
<keyword evidence="2" id="KW-0805">Transcription regulation</keyword>
<evidence type="ECO:0000259" key="5">
    <source>
        <dbReference type="PROSITE" id="PS50931"/>
    </source>
</evidence>
<dbReference type="EMBL" id="JBGOOT010000002">
    <property type="protein sequence ID" value="MEZ8194018.1"/>
    <property type="molecule type" value="Genomic_DNA"/>
</dbReference>
<dbReference type="InterPro" id="IPR036388">
    <property type="entry name" value="WH-like_DNA-bd_sf"/>
</dbReference>
<dbReference type="InterPro" id="IPR058163">
    <property type="entry name" value="LysR-type_TF_proteobact-type"/>
</dbReference>
<evidence type="ECO:0000256" key="1">
    <source>
        <dbReference type="ARBA" id="ARBA00009437"/>
    </source>
</evidence>
<dbReference type="PROSITE" id="PS50931">
    <property type="entry name" value="HTH_LYSR"/>
    <property type="match status" value="1"/>
</dbReference>
<sequence length="293" mass="33072">MKIDDLKLFIRIVELGSFTAAANALELPRANVSRRISELESTLNVQLFFRTTRKISLTQHGEAYYSELLKALEALEKANQIAIDSTVSPKGVIKIGLLPESDETLQPLLLSFQDKYQDIELDIRSINNGFIDLQQQGLDVAIHGGKIHDANIVARKVLELERHLVASPEYLTKYGSPTDLPDVMNHQTICFRWPGGELDNRWQIAEHELVVKSKLSSNNIGFVKRSVILGRGIGFLPTILISKELEDGSLMKILPGYKSETEDVWLLYPQRKTISHATHLLIDFFLDEMPKLV</sequence>
<evidence type="ECO:0000256" key="4">
    <source>
        <dbReference type="ARBA" id="ARBA00023163"/>
    </source>
</evidence>
<comment type="caution">
    <text evidence="6">The sequence shown here is derived from an EMBL/GenBank/DDBJ whole genome shotgun (WGS) entry which is preliminary data.</text>
</comment>
<keyword evidence="4" id="KW-0804">Transcription</keyword>
<accession>A0ABV4M2R4</accession>
<dbReference type="SUPFAM" id="SSF46785">
    <property type="entry name" value="Winged helix' DNA-binding domain"/>
    <property type="match status" value="1"/>
</dbReference>
<dbReference type="PANTHER" id="PTHR30537:SF5">
    <property type="entry name" value="HTH-TYPE TRANSCRIPTIONAL ACTIVATOR TTDR-RELATED"/>
    <property type="match status" value="1"/>
</dbReference>
<feature type="domain" description="HTH lysR-type" evidence="5">
    <location>
        <begin position="1"/>
        <end position="58"/>
    </location>
</feature>
<proteinExistence type="inferred from homology"/>
<organism evidence="6 7">
    <name type="scientific">Vibrio cortegadensis</name>
    <dbReference type="NCBI Taxonomy" id="1328770"/>
    <lineage>
        <taxon>Bacteria</taxon>
        <taxon>Pseudomonadati</taxon>
        <taxon>Pseudomonadota</taxon>
        <taxon>Gammaproteobacteria</taxon>
        <taxon>Vibrionales</taxon>
        <taxon>Vibrionaceae</taxon>
        <taxon>Vibrio</taxon>
    </lineage>
</organism>
<keyword evidence="7" id="KW-1185">Reference proteome</keyword>
<comment type="similarity">
    <text evidence="1">Belongs to the LysR transcriptional regulatory family.</text>
</comment>
<keyword evidence="3" id="KW-0238">DNA-binding</keyword>
<dbReference type="InterPro" id="IPR005119">
    <property type="entry name" value="LysR_subst-bd"/>
</dbReference>
<reference evidence="6 7" key="1">
    <citation type="submission" date="2024-06" db="EMBL/GenBank/DDBJ databases">
        <authorList>
            <person name="Steensen K."/>
            <person name="Seneca J."/>
            <person name="Bartlau N."/>
            <person name="Yu A.X."/>
            <person name="Polz M.F."/>
        </authorList>
    </citation>
    <scope>NUCLEOTIDE SEQUENCE [LARGE SCALE GENOMIC DNA]</scope>
    <source>
        <strain evidence="6 7">FF146</strain>
    </source>
</reference>
<dbReference type="Pfam" id="PF03466">
    <property type="entry name" value="LysR_substrate"/>
    <property type="match status" value="1"/>
</dbReference>